<keyword evidence="3" id="KW-1185">Reference proteome</keyword>
<feature type="compositionally biased region" description="Basic and acidic residues" evidence="1">
    <location>
        <begin position="143"/>
        <end position="154"/>
    </location>
</feature>
<accession>A0A811SDT3</accession>
<reference evidence="2" key="1">
    <citation type="submission" date="2020-10" db="EMBL/GenBank/DDBJ databases">
        <authorList>
            <person name="Han B."/>
            <person name="Lu T."/>
            <person name="Zhao Q."/>
            <person name="Huang X."/>
            <person name="Zhao Y."/>
        </authorList>
    </citation>
    <scope>NUCLEOTIDE SEQUENCE</scope>
</reference>
<organism evidence="2 3">
    <name type="scientific">Miscanthus lutarioriparius</name>
    <dbReference type="NCBI Taxonomy" id="422564"/>
    <lineage>
        <taxon>Eukaryota</taxon>
        <taxon>Viridiplantae</taxon>
        <taxon>Streptophyta</taxon>
        <taxon>Embryophyta</taxon>
        <taxon>Tracheophyta</taxon>
        <taxon>Spermatophyta</taxon>
        <taxon>Magnoliopsida</taxon>
        <taxon>Liliopsida</taxon>
        <taxon>Poales</taxon>
        <taxon>Poaceae</taxon>
        <taxon>PACMAD clade</taxon>
        <taxon>Panicoideae</taxon>
        <taxon>Andropogonodae</taxon>
        <taxon>Andropogoneae</taxon>
        <taxon>Saccharinae</taxon>
        <taxon>Miscanthus</taxon>
    </lineage>
</organism>
<gene>
    <name evidence="2" type="ORF">NCGR_LOCUS63244</name>
</gene>
<evidence type="ECO:0000313" key="3">
    <source>
        <dbReference type="Proteomes" id="UP000604825"/>
    </source>
</evidence>
<dbReference type="EMBL" id="CAJGYO010000019">
    <property type="protein sequence ID" value="CAD6339146.1"/>
    <property type="molecule type" value="Genomic_DNA"/>
</dbReference>
<proteinExistence type="predicted"/>
<dbReference type="AlphaFoldDB" id="A0A811SDT3"/>
<dbReference type="Proteomes" id="UP000604825">
    <property type="component" value="Unassembled WGS sequence"/>
</dbReference>
<evidence type="ECO:0000256" key="1">
    <source>
        <dbReference type="SAM" id="MobiDB-lite"/>
    </source>
</evidence>
<comment type="caution">
    <text evidence="2">The sequence shown here is derived from an EMBL/GenBank/DDBJ whole genome shotgun (WGS) entry which is preliminary data.</text>
</comment>
<name>A0A811SDT3_9POAL</name>
<protein>
    <submittedName>
        <fullName evidence="2">Uncharacterized protein</fullName>
    </submittedName>
</protein>
<sequence length="154" mass="17346">MSIQYSIEVNSEHENEAYNIQIKSEQSRHTRHYYIHRSRVGRGIPQAAAHDRRQMLEGARAGERRQLLLGGGRPVDSSWRAEEQRSGAGGPPAAFSLSLPVSPRPPRGNGSGGRFPARRSQFPRPHGRFSPPSLRIRLWRPLESSRRPPDAIRA</sequence>
<evidence type="ECO:0000313" key="2">
    <source>
        <dbReference type="EMBL" id="CAD6339146.1"/>
    </source>
</evidence>
<feature type="region of interest" description="Disordered" evidence="1">
    <location>
        <begin position="59"/>
        <end position="154"/>
    </location>
</feature>